<feature type="compositionally biased region" description="Pro residues" evidence="2">
    <location>
        <begin position="89"/>
        <end position="100"/>
    </location>
</feature>
<feature type="compositionally biased region" description="Basic and acidic residues" evidence="2">
    <location>
        <begin position="1055"/>
        <end position="1068"/>
    </location>
</feature>
<keyword evidence="3" id="KW-0472">Membrane</keyword>
<feature type="coiled-coil region" evidence="1">
    <location>
        <begin position="346"/>
        <end position="405"/>
    </location>
</feature>
<reference evidence="4" key="1">
    <citation type="submission" date="2023-08" db="EMBL/GenBank/DDBJ databases">
        <authorList>
            <person name="Chen Y."/>
            <person name="Shah S."/>
            <person name="Dougan E. K."/>
            <person name="Thang M."/>
            <person name="Chan C."/>
        </authorList>
    </citation>
    <scope>NUCLEOTIDE SEQUENCE</scope>
</reference>
<keyword evidence="1" id="KW-0175">Coiled coil</keyword>
<dbReference type="EMBL" id="CAUJNA010003775">
    <property type="protein sequence ID" value="CAJ1409603.1"/>
    <property type="molecule type" value="Genomic_DNA"/>
</dbReference>
<feature type="transmembrane region" description="Helical" evidence="3">
    <location>
        <begin position="52"/>
        <end position="71"/>
    </location>
</feature>
<organism evidence="4 5">
    <name type="scientific">Effrenium voratum</name>
    <dbReference type="NCBI Taxonomy" id="2562239"/>
    <lineage>
        <taxon>Eukaryota</taxon>
        <taxon>Sar</taxon>
        <taxon>Alveolata</taxon>
        <taxon>Dinophyceae</taxon>
        <taxon>Suessiales</taxon>
        <taxon>Symbiodiniaceae</taxon>
        <taxon>Effrenium</taxon>
    </lineage>
</organism>
<feature type="region of interest" description="Disordered" evidence="2">
    <location>
        <begin position="1054"/>
        <end position="1076"/>
    </location>
</feature>
<evidence type="ECO:0000256" key="3">
    <source>
        <dbReference type="SAM" id="Phobius"/>
    </source>
</evidence>
<feature type="transmembrane region" description="Helical" evidence="3">
    <location>
        <begin position="867"/>
        <end position="892"/>
    </location>
</feature>
<gene>
    <name evidence="4" type="ORF">EVOR1521_LOCUS30652</name>
</gene>
<feature type="coiled-coil region" evidence="1">
    <location>
        <begin position="479"/>
        <end position="513"/>
    </location>
</feature>
<feature type="coiled-coil region" evidence="1">
    <location>
        <begin position="558"/>
        <end position="620"/>
    </location>
</feature>
<proteinExistence type="predicted"/>
<feature type="region of interest" description="Disordered" evidence="2">
    <location>
        <begin position="789"/>
        <end position="812"/>
    </location>
</feature>
<evidence type="ECO:0000313" key="4">
    <source>
        <dbReference type="EMBL" id="CAJ1409603.1"/>
    </source>
</evidence>
<keyword evidence="3" id="KW-0812">Transmembrane</keyword>
<dbReference type="Proteomes" id="UP001178507">
    <property type="component" value="Unassembled WGS sequence"/>
</dbReference>
<feature type="transmembrane region" description="Helical" evidence="3">
    <location>
        <begin position="1122"/>
        <end position="1142"/>
    </location>
</feature>
<feature type="transmembrane region" description="Helical" evidence="3">
    <location>
        <begin position="954"/>
        <end position="974"/>
    </location>
</feature>
<accession>A0AA36JR48</accession>
<evidence type="ECO:0000256" key="1">
    <source>
        <dbReference type="SAM" id="Coils"/>
    </source>
</evidence>
<keyword evidence="3" id="KW-1133">Transmembrane helix</keyword>
<evidence type="ECO:0000256" key="2">
    <source>
        <dbReference type="SAM" id="MobiDB-lite"/>
    </source>
</evidence>
<feature type="region of interest" description="Disordered" evidence="2">
    <location>
        <begin position="80"/>
        <end position="103"/>
    </location>
</feature>
<evidence type="ECO:0000313" key="5">
    <source>
        <dbReference type="Proteomes" id="UP001178507"/>
    </source>
</evidence>
<comment type="caution">
    <text evidence="4">The sequence shown here is derived from an EMBL/GenBank/DDBJ whole genome shotgun (WGS) entry which is preliminary data.</text>
</comment>
<protein>
    <submittedName>
        <fullName evidence="4">Uncharacterized protein</fullName>
    </submittedName>
</protein>
<name>A0AA36JR48_9DINO</name>
<sequence>MTEAYQYNRENFLYDRSLRRRKEFMVQKFRVEQAELWRRDVRDLISLTEYKMHVYLLVNVLLLGITVALWCQGKLPESTPDGGFTVSPPAEPNPKRPTPKPLDDMSRAVAAEVERQMSSKPVDEAQVARLVKKHLAALDSRPSTARVTSSRQASRGAQDKSAWVSTEFASLSLNAENLEDTLTQRVFAEQPSRRGLGIDEAVVRDVVNTTVRDIVGIFEALLDRLLWEKKSDSIRQMVVELMTEDLSQTLAAGQDRLKEQEIGHVLDEMSRIRQEIRESEQSWEQRFQQVQQLEDALSDFRTSTEQRSQKAEEGLQSVQERYLRKEAFEKIIKEVTADTKKSSDSINEIKAQHEETQNQIKAMEATVSSKLVTKKELQEATRKAVQELQQADEKLSSSLQELQSKVAWQKDLEDLDSQRRKQIQVAQADIARAHDGIKSLGQKVDQNDQRCQEVFAKAVDVEKNFSKFGELLEDVEGRIKENLRVLEKQKSDRRELQEEMSNASSRMDELKMTDENISNGLKELAAVVTDLQTSTSDMATRAYAQEVAKKYADEVVRASTEREEIDALRRDLSEEQERIRANVRQQQSNRKDLNGAIEELNDLRAKAVKVEKSCASLEDKVAEVKGKEAEHWQSMQHSMNNQAQTHEELHSMCQMLRKEIKENAERQEKEGESLRDQSTRRYLEQLDKALELHNGLNKLELSHKVQGEWSRGGAGAREKGMADDWQRSSNGWHAAVSAQSFEARLLTQMVRLPIPSWQEIEACRTYASEFERLEGKQMFRIPFVTGKQEGLVPPKEEEEEEQDYEGSPRTEATTNRRFEASHVDPWGLEGSGARLPEMGCKMGHSMQKFRHVKLARQAMAFWQSYDAFARICMSIGVNQLLTAASYFILAYYMTEVRVASSATYGVAVLTTMSETLNRLDMSLTWWQLRLMQLFLYLGPATATIAGWAWLEDGWLRAAEALVVLAYLLHAMYLLTVNTLCRMHLEHNGAHLPIAFRSVLYLDVFGWTRTQAGREVGTPSSRASEAFSVHSDLPVDPAKPATAMVGFDELGRPLARRPEESAKDTDLRAAEGAPEYGENPVTGYSNFYQADSWLSTTQNLPEEDDIITGCEQDRAIRLPQQTFSFAMNLLCFAWVVAALRFGIDLAFSGGHAATYSQATTHSEAGASLLSFMERGEHLASKDFLTVSWPHENVLPQTFACDSAGQRFVVSDGVQLFTAPLSHDRVDFDETSCLAGEGLQDAALRCNGTACEALVLHQVGRRMASCGLSGAASRGFRADISTAWLEEVRDRDSLREGNEDERRNPHARVEQAVTVTSDASCSEGDACLLLGTSRGRLVRLRETASKRLAPVQAVLEDHQTWQPGSVRAVGAHVAVLANNGTRLYVHGAHGQSAGTLYLETAAAGFCAGGQHLYFLDQGPSPRIWRLPVPQSLREL</sequence>
<keyword evidence="5" id="KW-1185">Reference proteome</keyword>
<feature type="transmembrane region" description="Helical" evidence="3">
    <location>
        <begin position="928"/>
        <end position="948"/>
    </location>
</feature>